<dbReference type="InterPro" id="IPR011006">
    <property type="entry name" value="CheY-like_superfamily"/>
</dbReference>
<name>A0A268HAI7_9BACI</name>
<keyword evidence="4" id="KW-0238">DNA-binding</keyword>
<dbReference type="InterPro" id="IPR007492">
    <property type="entry name" value="LytTR_DNA-bd_dom"/>
</dbReference>
<evidence type="ECO:0000256" key="1">
    <source>
        <dbReference type="PROSITE-ProRule" id="PRU00169"/>
    </source>
</evidence>
<dbReference type="Pfam" id="PF04397">
    <property type="entry name" value="LytTR"/>
    <property type="match status" value="1"/>
</dbReference>
<dbReference type="SMART" id="SM00850">
    <property type="entry name" value="LytTR"/>
    <property type="match status" value="1"/>
</dbReference>
<feature type="domain" description="Response regulatory" evidence="2">
    <location>
        <begin position="4"/>
        <end position="118"/>
    </location>
</feature>
<dbReference type="Proteomes" id="UP000216475">
    <property type="component" value="Unassembled WGS sequence"/>
</dbReference>
<dbReference type="Gene3D" id="3.40.50.2300">
    <property type="match status" value="1"/>
</dbReference>
<keyword evidence="1" id="KW-0597">Phosphoprotein</keyword>
<evidence type="ECO:0000313" key="4">
    <source>
        <dbReference type="EMBL" id="PAE06840.1"/>
    </source>
</evidence>
<proteinExistence type="predicted"/>
<sequence>MTLRAIIAEDELPAQEELQYLIDTYSSIEVTDRFDDGLDVLKYFQEHTTDVLFLDINLPSLDGMMLAGSLAQFKHKPIIVFTTAYKEHAAKAFELEAFDYILKPYSEERVAAMLKKLESKNASVDMEERIEPAETPARLNVWKDEKIYVINLKEIAYAEADEKQTTVHTKDEVYTYPGSISTFEQQLPADAFFRCHRSYIVNTEKIHEILPWFNNTYLVKMKGLSEQIPVSRSKAKEFRQIMRL</sequence>
<organism evidence="4 5">
    <name type="scientific">Terribacillus saccharophilus</name>
    <dbReference type="NCBI Taxonomy" id="361277"/>
    <lineage>
        <taxon>Bacteria</taxon>
        <taxon>Bacillati</taxon>
        <taxon>Bacillota</taxon>
        <taxon>Bacilli</taxon>
        <taxon>Bacillales</taxon>
        <taxon>Bacillaceae</taxon>
        <taxon>Terribacillus</taxon>
    </lineage>
</organism>
<protein>
    <submittedName>
        <fullName evidence="4">DNA-binding response regulator</fullName>
    </submittedName>
</protein>
<comment type="caution">
    <text evidence="4">The sequence shown here is derived from an EMBL/GenBank/DDBJ whole genome shotgun (WGS) entry which is preliminary data.</text>
</comment>
<dbReference type="EMBL" id="NPBH01000066">
    <property type="protein sequence ID" value="PAE06840.1"/>
    <property type="molecule type" value="Genomic_DNA"/>
</dbReference>
<dbReference type="InterPro" id="IPR001789">
    <property type="entry name" value="Sig_transdc_resp-reg_receiver"/>
</dbReference>
<dbReference type="PANTHER" id="PTHR37299">
    <property type="entry name" value="TRANSCRIPTIONAL REGULATOR-RELATED"/>
    <property type="match status" value="1"/>
</dbReference>
<evidence type="ECO:0000259" key="2">
    <source>
        <dbReference type="PROSITE" id="PS50110"/>
    </source>
</evidence>
<gene>
    <name evidence="4" type="ORF">CHI12_14655</name>
</gene>
<dbReference type="AlphaFoldDB" id="A0A268HAI7"/>
<dbReference type="PANTHER" id="PTHR37299:SF1">
    <property type="entry name" value="STAGE 0 SPORULATION PROTEIN A HOMOLOG"/>
    <property type="match status" value="1"/>
</dbReference>
<dbReference type="SUPFAM" id="SSF52172">
    <property type="entry name" value="CheY-like"/>
    <property type="match status" value="1"/>
</dbReference>
<dbReference type="GO" id="GO:0003677">
    <property type="term" value="F:DNA binding"/>
    <property type="evidence" value="ECO:0007669"/>
    <property type="project" value="UniProtKB-KW"/>
</dbReference>
<dbReference type="Gene3D" id="2.40.50.40">
    <property type="match status" value="1"/>
</dbReference>
<accession>A0A268HAI7</accession>
<evidence type="ECO:0000313" key="5">
    <source>
        <dbReference type="Proteomes" id="UP000216475"/>
    </source>
</evidence>
<reference evidence="4 5" key="1">
    <citation type="submission" date="2017-07" db="EMBL/GenBank/DDBJ databases">
        <title>Isolation and whole genome analysis of endospore-forming bacteria from heroin.</title>
        <authorList>
            <person name="Kalinowski J."/>
            <person name="Ahrens B."/>
            <person name="Al-Dilaimi A."/>
            <person name="Winkler A."/>
            <person name="Wibberg D."/>
            <person name="Schleenbecker U."/>
            <person name="Ruckert C."/>
            <person name="Wolfel R."/>
            <person name="Grass G."/>
        </authorList>
    </citation>
    <scope>NUCLEOTIDE SEQUENCE [LARGE SCALE GENOMIC DNA]</scope>
    <source>
        <strain evidence="4 5">7509</strain>
    </source>
</reference>
<dbReference type="SMART" id="SM00448">
    <property type="entry name" value="REC"/>
    <property type="match status" value="1"/>
</dbReference>
<evidence type="ECO:0000259" key="3">
    <source>
        <dbReference type="PROSITE" id="PS50930"/>
    </source>
</evidence>
<dbReference type="Pfam" id="PF00072">
    <property type="entry name" value="Response_reg"/>
    <property type="match status" value="1"/>
</dbReference>
<dbReference type="GO" id="GO:0000156">
    <property type="term" value="F:phosphorelay response regulator activity"/>
    <property type="evidence" value="ECO:0007669"/>
    <property type="project" value="InterPro"/>
</dbReference>
<dbReference type="PROSITE" id="PS50110">
    <property type="entry name" value="RESPONSE_REGULATORY"/>
    <property type="match status" value="1"/>
</dbReference>
<dbReference type="PROSITE" id="PS50930">
    <property type="entry name" value="HTH_LYTTR"/>
    <property type="match status" value="1"/>
</dbReference>
<feature type="domain" description="HTH LytTR-type" evidence="3">
    <location>
        <begin position="139"/>
        <end position="244"/>
    </location>
</feature>
<dbReference type="InterPro" id="IPR046947">
    <property type="entry name" value="LytR-like"/>
</dbReference>
<dbReference type="Gene3D" id="2.20.25.10">
    <property type="match status" value="1"/>
</dbReference>
<feature type="modified residue" description="4-aspartylphosphate" evidence="1">
    <location>
        <position position="55"/>
    </location>
</feature>
<dbReference type="RefSeq" id="WP_095272098.1">
    <property type="nucleotide sequence ID" value="NZ_NPBH01000066.1"/>
</dbReference>